<accession>A0A2C9WIB1</accession>
<gene>
    <name evidence="20" type="ORF">MANES_01G048900v8</name>
</gene>
<name>A0A2C9WIB1_MANES</name>
<dbReference type="GO" id="GO:0046872">
    <property type="term" value="F:metal ion binding"/>
    <property type="evidence" value="ECO:0007669"/>
    <property type="project" value="UniProtKB-KW"/>
</dbReference>
<dbReference type="Gramene" id="Manes.01G048900.1.v8.1">
    <property type="protein sequence ID" value="Manes.01G048900.1.v8.1.CDS"/>
    <property type="gene ID" value="Manes.01G048900.v8.1"/>
</dbReference>
<dbReference type="GO" id="GO:0006228">
    <property type="term" value="P:UTP biosynthetic process"/>
    <property type="evidence" value="ECO:0007669"/>
    <property type="project" value="InterPro"/>
</dbReference>
<keyword evidence="8 18" id="KW-0808">Transferase</keyword>
<comment type="cofactor">
    <cofactor evidence="3">
        <name>Mg(2+)</name>
        <dbReference type="ChEBI" id="CHEBI:18420"/>
    </cofactor>
</comment>
<evidence type="ECO:0000256" key="17">
    <source>
        <dbReference type="RuleBase" id="RU004011"/>
    </source>
</evidence>
<comment type="catalytic activity">
    <reaction evidence="1 18">
        <text>a 2'-deoxyribonucleoside 5'-diphosphate + ATP = a 2'-deoxyribonucleoside 5'-triphosphate + ADP</text>
        <dbReference type="Rhea" id="RHEA:44640"/>
        <dbReference type="ChEBI" id="CHEBI:30616"/>
        <dbReference type="ChEBI" id="CHEBI:61560"/>
        <dbReference type="ChEBI" id="CHEBI:73316"/>
        <dbReference type="ChEBI" id="CHEBI:456216"/>
        <dbReference type="EC" id="2.7.4.6"/>
    </reaction>
</comment>
<dbReference type="InterPro" id="IPR034907">
    <property type="entry name" value="NDK-like_dom"/>
</dbReference>
<evidence type="ECO:0000256" key="8">
    <source>
        <dbReference type="ARBA" id="ARBA00022679"/>
    </source>
</evidence>
<keyword evidence="14" id="KW-0546">Nucleotide metabolism</keyword>
<dbReference type="NCBIfam" id="NF001908">
    <property type="entry name" value="PRK00668.1"/>
    <property type="match status" value="1"/>
</dbReference>
<comment type="subunit">
    <text evidence="7">Homohexamer.</text>
</comment>
<dbReference type="Pfam" id="PF00334">
    <property type="entry name" value="NDK"/>
    <property type="match status" value="1"/>
</dbReference>
<dbReference type="InterPro" id="IPR023005">
    <property type="entry name" value="Nucleoside_diP_kinase_AS"/>
</dbReference>
<keyword evidence="10 18" id="KW-0547">Nucleotide-binding</keyword>
<dbReference type="PROSITE" id="PS00469">
    <property type="entry name" value="NDPK"/>
    <property type="match status" value="1"/>
</dbReference>
<evidence type="ECO:0000256" key="13">
    <source>
        <dbReference type="ARBA" id="ARBA00022842"/>
    </source>
</evidence>
<dbReference type="SUPFAM" id="SSF54919">
    <property type="entry name" value="Nucleoside diphosphate kinase, NDK"/>
    <property type="match status" value="1"/>
</dbReference>
<reference evidence="21" key="1">
    <citation type="journal article" date="2016" name="Nat. Biotechnol.">
        <title>Sequencing wild and cultivated cassava and related species reveals extensive interspecific hybridization and genetic diversity.</title>
        <authorList>
            <person name="Bredeson J.V."/>
            <person name="Lyons J.B."/>
            <person name="Prochnik S.E."/>
            <person name="Wu G.A."/>
            <person name="Ha C.M."/>
            <person name="Edsinger-Gonzales E."/>
            <person name="Grimwood J."/>
            <person name="Schmutz J."/>
            <person name="Rabbi I.Y."/>
            <person name="Egesi C."/>
            <person name="Nauluvula P."/>
            <person name="Lebot V."/>
            <person name="Ndunguru J."/>
            <person name="Mkamilo G."/>
            <person name="Bart R.S."/>
            <person name="Setter T.L."/>
            <person name="Gleadow R.M."/>
            <person name="Kulakow P."/>
            <person name="Ferguson M.E."/>
            <person name="Rounsley S."/>
            <person name="Rokhsar D.S."/>
        </authorList>
    </citation>
    <scope>NUCLEOTIDE SEQUENCE [LARGE SCALE GENOMIC DNA]</scope>
    <source>
        <strain evidence="21">cv. AM560-2</strain>
    </source>
</reference>
<evidence type="ECO:0000256" key="4">
    <source>
        <dbReference type="ARBA" id="ARBA00004456"/>
    </source>
</evidence>
<keyword evidence="9" id="KW-0479">Metal-binding</keyword>
<evidence type="ECO:0000256" key="1">
    <source>
        <dbReference type="ARBA" id="ARBA00000082"/>
    </source>
</evidence>
<keyword evidence="11 18" id="KW-0418">Kinase</keyword>
<feature type="binding site" evidence="16">
    <location>
        <position position="143"/>
    </location>
    <ligand>
        <name>ATP</name>
        <dbReference type="ChEBI" id="CHEBI:30616"/>
    </ligand>
</feature>
<evidence type="ECO:0000256" key="14">
    <source>
        <dbReference type="ARBA" id="ARBA00023080"/>
    </source>
</evidence>
<dbReference type="Proteomes" id="UP000091857">
    <property type="component" value="Chromosome 1"/>
</dbReference>
<keyword evidence="13" id="KW-0460">Magnesium</keyword>
<evidence type="ECO:0000256" key="5">
    <source>
        <dbReference type="ARBA" id="ARBA00004569"/>
    </source>
</evidence>
<protein>
    <recommendedName>
        <fullName evidence="18">Nucleoside diphosphate kinase</fullName>
        <ecNumber evidence="18">2.7.4.6</ecNumber>
    </recommendedName>
</protein>
<dbReference type="OMA" id="EEFVNWT"/>
<dbReference type="SMART" id="SM00562">
    <property type="entry name" value="NDK"/>
    <property type="match status" value="1"/>
</dbReference>
<evidence type="ECO:0000256" key="3">
    <source>
        <dbReference type="ARBA" id="ARBA00001946"/>
    </source>
</evidence>
<feature type="binding site" evidence="16">
    <location>
        <position position="188"/>
    </location>
    <ligand>
        <name>ATP</name>
        <dbReference type="ChEBI" id="CHEBI:30616"/>
    </ligand>
</feature>
<evidence type="ECO:0000256" key="7">
    <source>
        <dbReference type="ARBA" id="ARBA00011643"/>
    </source>
</evidence>
<dbReference type="GO" id="GO:0005758">
    <property type="term" value="C:mitochondrial intermembrane space"/>
    <property type="evidence" value="ECO:0007669"/>
    <property type="project" value="UniProtKB-SubCell"/>
</dbReference>
<dbReference type="AlphaFoldDB" id="A0A2C9WIB1"/>
<dbReference type="STRING" id="3983.A0A2C9WIB1"/>
<feature type="binding site" evidence="16">
    <location>
        <position position="198"/>
    </location>
    <ligand>
        <name>ATP</name>
        <dbReference type="ChEBI" id="CHEBI:30616"/>
    </ligand>
</feature>
<evidence type="ECO:0000256" key="15">
    <source>
        <dbReference type="ARBA" id="ARBA00058621"/>
    </source>
</evidence>
<dbReference type="FunFam" id="3.30.70.141:FF:000005">
    <property type="entry name" value="Nucleoside diphosphate kinase"/>
    <property type="match status" value="1"/>
</dbReference>
<dbReference type="OrthoDB" id="2162449at2759"/>
<evidence type="ECO:0000256" key="11">
    <source>
        <dbReference type="ARBA" id="ARBA00022777"/>
    </source>
</evidence>
<dbReference type="GO" id="GO:0006183">
    <property type="term" value="P:GTP biosynthetic process"/>
    <property type="evidence" value="ECO:0007669"/>
    <property type="project" value="InterPro"/>
</dbReference>
<organism evidence="20 21">
    <name type="scientific">Manihot esculenta</name>
    <name type="common">Cassava</name>
    <name type="synonym">Jatropha manihot</name>
    <dbReference type="NCBI Taxonomy" id="3983"/>
    <lineage>
        <taxon>Eukaryota</taxon>
        <taxon>Viridiplantae</taxon>
        <taxon>Streptophyta</taxon>
        <taxon>Embryophyta</taxon>
        <taxon>Tracheophyta</taxon>
        <taxon>Spermatophyta</taxon>
        <taxon>Magnoliopsida</taxon>
        <taxon>eudicotyledons</taxon>
        <taxon>Gunneridae</taxon>
        <taxon>Pentapetalae</taxon>
        <taxon>rosids</taxon>
        <taxon>fabids</taxon>
        <taxon>Malpighiales</taxon>
        <taxon>Euphorbiaceae</taxon>
        <taxon>Crotonoideae</taxon>
        <taxon>Manihoteae</taxon>
        <taxon>Manihot</taxon>
    </lineage>
</organism>
<dbReference type="GO" id="GO:0006241">
    <property type="term" value="P:CTP biosynthetic process"/>
    <property type="evidence" value="ECO:0007669"/>
    <property type="project" value="InterPro"/>
</dbReference>
<evidence type="ECO:0000313" key="21">
    <source>
        <dbReference type="Proteomes" id="UP000091857"/>
    </source>
</evidence>
<feature type="binding site" evidence="16">
    <location>
        <position position="171"/>
    </location>
    <ligand>
        <name>ATP</name>
        <dbReference type="ChEBI" id="CHEBI:30616"/>
    </ligand>
</feature>
<dbReference type="InterPro" id="IPR001564">
    <property type="entry name" value="Nucleoside_diP_kinase"/>
</dbReference>
<dbReference type="PRINTS" id="PR01243">
    <property type="entry name" value="NUCDPKINASE"/>
</dbReference>
<feature type="active site" description="Pros-phosphohistidine intermediate" evidence="16">
    <location>
        <position position="201"/>
    </location>
</feature>
<dbReference type="GO" id="GO:0005524">
    <property type="term" value="F:ATP binding"/>
    <property type="evidence" value="ECO:0007669"/>
    <property type="project" value="UniProtKB-KW"/>
</dbReference>
<keyword evidence="12 18" id="KW-0067">ATP-binding</keyword>
<dbReference type="GO" id="GO:0004550">
    <property type="term" value="F:nucleoside diphosphate kinase activity"/>
    <property type="evidence" value="ECO:0000318"/>
    <property type="project" value="GO_Central"/>
</dbReference>
<sequence length="237" mass="26017">MSSQIFRSASKAARSLLSASKTPRFYSESRNAAASAAVVFSGKAHLLASAYARTYSTNASRQWISGAFAVPAAVYMLQEQEVHAAEMERTFIAIKPDGVQRGLIAEIISRFERKGFKLVAIKIVVPSKGFAQKHYHDLKERPFFNGLCDFLSSGPVVAMVWEGEGVIKYGRKLIGATDPQKSEPGTIRGDLAIVVGRNIIHGSDGPETAKDEIKLWFKPEELVSYSSNAEKWIYGVN</sequence>
<evidence type="ECO:0000256" key="2">
    <source>
        <dbReference type="ARBA" id="ARBA00000937"/>
    </source>
</evidence>
<dbReference type="CDD" id="cd04413">
    <property type="entry name" value="NDPk_I"/>
    <property type="match status" value="1"/>
</dbReference>
<comment type="similarity">
    <text evidence="6 16 17">Belongs to the NDK family.</text>
</comment>
<feature type="binding site" evidence="16">
    <location>
        <position position="95"/>
    </location>
    <ligand>
        <name>ATP</name>
        <dbReference type="ChEBI" id="CHEBI:30616"/>
    </ligand>
</feature>
<dbReference type="Gene3D" id="3.30.70.141">
    <property type="entry name" value="Nucleoside diphosphate kinase-like domain"/>
    <property type="match status" value="1"/>
</dbReference>
<feature type="domain" description="Nucleoside diphosphate kinase-like" evidence="19">
    <location>
        <begin position="87"/>
        <end position="224"/>
    </location>
</feature>
<comment type="subcellular location">
    <subcellularLocation>
        <location evidence="5">Mitochondrion intermembrane space</location>
    </subcellularLocation>
    <subcellularLocation>
        <location evidence="4">Plastid</location>
        <location evidence="4">Chloroplast thylakoid lumen</location>
    </subcellularLocation>
</comment>
<dbReference type="HAMAP" id="MF_00451">
    <property type="entry name" value="NDP_kinase"/>
    <property type="match status" value="1"/>
</dbReference>
<comment type="catalytic activity">
    <reaction evidence="2">
        <text>a ribonucleoside 5'-diphosphate + ATP = a ribonucleoside 5'-triphosphate + ADP</text>
        <dbReference type="Rhea" id="RHEA:18113"/>
        <dbReference type="ChEBI" id="CHEBI:30616"/>
        <dbReference type="ChEBI" id="CHEBI:57930"/>
        <dbReference type="ChEBI" id="CHEBI:61557"/>
        <dbReference type="ChEBI" id="CHEBI:456216"/>
        <dbReference type="EC" id="2.7.4.6"/>
    </reaction>
</comment>
<dbReference type="EC" id="2.7.4.6" evidence="18"/>
<dbReference type="GO" id="GO:0009543">
    <property type="term" value="C:chloroplast thylakoid lumen"/>
    <property type="evidence" value="ECO:0007669"/>
    <property type="project" value="UniProtKB-SubCell"/>
</dbReference>
<dbReference type="PANTHER" id="PTHR11349">
    <property type="entry name" value="NUCLEOSIDE DIPHOSPHATE KINASE"/>
    <property type="match status" value="1"/>
</dbReference>
<keyword evidence="21" id="KW-1185">Reference proteome</keyword>
<dbReference type="InterPro" id="IPR036850">
    <property type="entry name" value="NDK-like_dom_sf"/>
</dbReference>
<evidence type="ECO:0000256" key="9">
    <source>
        <dbReference type="ARBA" id="ARBA00022723"/>
    </source>
</evidence>
<evidence type="ECO:0000256" key="6">
    <source>
        <dbReference type="ARBA" id="ARBA00008142"/>
    </source>
</evidence>
<evidence type="ECO:0000256" key="12">
    <source>
        <dbReference type="ARBA" id="ARBA00022840"/>
    </source>
</evidence>
<dbReference type="EMBL" id="CM004387">
    <property type="protein sequence ID" value="OAY59659.1"/>
    <property type="molecule type" value="Genomic_DNA"/>
</dbReference>
<evidence type="ECO:0000313" key="20">
    <source>
        <dbReference type="EMBL" id="OAY59659.1"/>
    </source>
</evidence>
<evidence type="ECO:0000256" key="16">
    <source>
        <dbReference type="PROSITE-ProRule" id="PRU00706"/>
    </source>
</evidence>
<evidence type="ECO:0000259" key="19">
    <source>
        <dbReference type="SMART" id="SM00562"/>
    </source>
</evidence>
<evidence type="ECO:0000256" key="10">
    <source>
        <dbReference type="ARBA" id="ARBA00022741"/>
    </source>
</evidence>
<comment type="caution">
    <text evidence="20">The sequence shown here is derived from an EMBL/GenBank/DDBJ whole genome shotgun (WGS) entry which is preliminary data.</text>
</comment>
<proteinExistence type="inferred from homology"/>
<feature type="binding site" evidence="16">
    <location>
        <position position="177"/>
    </location>
    <ligand>
        <name>ATP</name>
        <dbReference type="ChEBI" id="CHEBI:30616"/>
    </ligand>
</feature>
<evidence type="ECO:0000256" key="18">
    <source>
        <dbReference type="RuleBase" id="RU004013"/>
    </source>
</evidence>
<comment type="function">
    <text evidence="15">Major role in the synthesis of nucleoside triphosphates other than ATP. The ATP gamma phosphate is transferred to the NDP beta phosphate via a ping-pong mechanism, using a phosphorylated active-site intermediate. Shows the highest specificity towards GDP.</text>
</comment>
<dbReference type="PROSITE" id="PS51374">
    <property type="entry name" value="NDPK_LIKE"/>
    <property type="match status" value="1"/>
</dbReference>